<sequence>MEFGNKPHGGELINLFASNCEKKELILQEPEMKRIYVDERVKGDLLLLANGAYSPLTGFMGKKDYECVLDNMKLANGLIWPIPITFPVSKETAVGIKENERIALFCPKDPDRLLAVLDVKEKYSYCKTTESSKIYQTADQHHPGVAKLMKQGEILIGGPIKLVNRPFSYFPVYDKDPMELRQLFKEKGWTSVTAFQTRNPIHRAHEYIQKCALELTDALFLHPLIGTTKSDDIPANVRMKSYEKLIENYYPSERTCLSVFPAAMRYAGPREAVFHAICRKNYGCTHMIIGRDHAGVGDYYGTYDAQDLIRSINQKELGIIPLCFEHSFFCNKCNSIVSKKTCPHPTDNHLILSGTAVRQKLMNGETLPVEFTRPEVAKILQKAYVYNQH</sequence>
<keyword evidence="1 4" id="KW-0548">Nucleotidyltransferase</keyword>
<feature type="domain" description="Sulphate adenylyltransferase catalytic" evidence="2">
    <location>
        <begin position="173"/>
        <end position="382"/>
    </location>
</feature>
<evidence type="ECO:0000256" key="1">
    <source>
        <dbReference type="HAMAP-Rule" id="MF_00066"/>
    </source>
</evidence>
<dbReference type="CDD" id="cd00517">
    <property type="entry name" value="ATPS"/>
    <property type="match status" value="1"/>
</dbReference>
<dbReference type="GO" id="GO:0004781">
    <property type="term" value="F:sulfate adenylyltransferase (ATP) activity"/>
    <property type="evidence" value="ECO:0007669"/>
    <property type="project" value="UniProtKB-EC"/>
</dbReference>
<keyword evidence="1" id="KW-0547">Nucleotide-binding</keyword>
<comment type="similarity">
    <text evidence="1">Belongs to the sulfate adenylyltransferase family.</text>
</comment>
<dbReference type="InterPro" id="IPR025980">
    <property type="entry name" value="ATP-Sase_PUA-like_dom"/>
</dbReference>
<dbReference type="RefSeq" id="WP_217067472.1">
    <property type="nucleotide sequence ID" value="NZ_JAHQCS010000131.1"/>
</dbReference>
<proteinExistence type="inferred from homology"/>
<gene>
    <name evidence="1 4" type="primary">sat</name>
    <name evidence="4" type="ORF">KS419_16405</name>
</gene>
<dbReference type="EC" id="2.7.7.4" evidence="1"/>
<dbReference type="Pfam" id="PF01747">
    <property type="entry name" value="ATP-sulfurylase"/>
    <property type="match status" value="1"/>
</dbReference>
<evidence type="ECO:0000259" key="2">
    <source>
        <dbReference type="Pfam" id="PF01747"/>
    </source>
</evidence>
<accession>A0ABS6JLK7</accession>
<keyword evidence="1" id="KW-0067">ATP-binding</keyword>
<dbReference type="HAMAP" id="MF_00066">
    <property type="entry name" value="Sulf_adenylyltr"/>
    <property type="match status" value="1"/>
</dbReference>
<dbReference type="Proteomes" id="UP000784880">
    <property type="component" value="Unassembled WGS sequence"/>
</dbReference>
<protein>
    <recommendedName>
        <fullName evidence="1">Sulfate adenylyltransferase</fullName>
        <ecNumber evidence="1">2.7.7.4</ecNumber>
    </recommendedName>
    <alternativeName>
        <fullName evidence="1">ATP-sulfurylase</fullName>
    </alternativeName>
    <alternativeName>
        <fullName evidence="1">Sulfate adenylate transferase</fullName>
        <shortName evidence="1">SAT</shortName>
    </alternativeName>
</protein>
<dbReference type="NCBIfam" id="NF003166">
    <property type="entry name" value="PRK04149.1"/>
    <property type="match status" value="1"/>
</dbReference>
<dbReference type="PANTHER" id="PTHR43509:SF1">
    <property type="entry name" value="SULFATE ADENYLYLTRANSFERASE"/>
    <property type="match status" value="1"/>
</dbReference>
<keyword evidence="5" id="KW-1185">Reference proteome</keyword>
<evidence type="ECO:0000313" key="4">
    <source>
        <dbReference type="EMBL" id="MBU9713315.1"/>
    </source>
</evidence>
<evidence type="ECO:0000313" key="5">
    <source>
        <dbReference type="Proteomes" id="UP000784880"/>
    </source>
</evidence>
<dbReference type="InterPro" id="IPR020792">
    <property type="entry name" value="SO4_adenylyltransferase_pro"/>
</dbReference>
<comment type="caution">
    <text evidence="4">The sequence shown here is derived from an EMBL/GenBank/DDBJ whole genome shotgun (WGS) entry which is preliminary data.</text>
</comment>
<dbReference type="Pfam" id="PF14306">
    <property type="entry name" value="PUA_2"/>
    <property type="match status" value="1"/>
</dbReference>
<evidence type="ECO:0000259" key="3">
    <source>
        <dbReference type="Pfam" id="PF14306"/>
    </source>
</evidence>
<dbReference type="PANTHER" id="PTHR43509">
    <property type="match status" value="1"/>
</dbReference>
<organism evidence="4 5">
    <name type="scientific">Evansella tamaricis</name>
    <dbReference type="NCBI Taxonomy" id="2069301"/>
    <lineage>
        <taxon>Bacteria</taxon>
        <taxon>Bacillati</taxon>
        <taxon>Bacillota</taxon>
        <taxon>Bacilli</taxon>
        <taxon>Bacillales</taxon>
        <taxon>Bacillaceae</taxon>
        <taxon>Evansella</taxon>
    </lineage>
</organism>
<comment type="catalytic activity">
    <reaction evidence="1">
        <text>sulfate + ATP + H(+) = adenosine 5'-phosphosulfate + diphosphate</text>
        <dbReference type="Rhea" id="RHEA:18133"/>
        <dbReference type="ChEBI" id="CHEBI:15378"/>
        <dbReference type="ChEBI" id="CHEBI:16189"/>
        <dbReference type="ChEBI" id="CHEBI:30616"/>
        <dbReference type="ChEBI" id="CHEBI:33019"/>
        <dbReference type="ChEBI" id="CHEBI:58243"/>
        <dbReference type="EC" id="2.7.7.4"/>
    </reaction>
</comment>
<reference evidence="4 5" key="1">
    <citation type="submission" date="2021-06" db="EMBL/GenBank/DDBJ databases">
        <title>Bacillus sp. RD4P76, an endophyte from a halophyte.</title>
        <authorList>
            <person name="Sun J.-Q."/>
        </authorList>
    </citation>
    <scope>NUCLEOTIDE SEQUENCE [LARGE SCALE GENOMIC DNA]</scope>
    <source>
        <strain evidence="4 5">CGMCC 1.15917</strain>
    </source>
</reference>
<dbReference type="EMBL" id="JAHQCS010000131">
    <property type="protein sequence ID" value="MBU9713315.1"/>
    <property type="molecule type" value="Genomic_DNA"/>
</dbReference>
<comment type="pathway">
    <text evidence="1">Sulfur metabolism; hydrogen sulfide biosynthesis; sulfite from sulfate: step 1/3.</text>
</comment>
<feature type="domain" description="ATP-sulfurylase PUA-like" evidence="3">
    <location>
        <begin position="6"/>
        <end position="165"/>
    </location>
</feature>
<dbReference type="InterPro" id="IPR024951">
    <property type="entry name" value="Sulfurylase_cat_dom"/>
</dbReference>
<keyword evidence="1 4" id="KW-0808">Transferase</keyword>
<dbReference type="InterPro" id="IPR002650">
    <property type="entry name" value="Sulphate_adenylyltransferase"/>
</dbReference>
<dbReference type="NCBIfam" id="TIGR00339">
    <property type="entry name" value="sopT"/>
    <property type="match status" value="1"/>
</dbReference>
<name>A0ABS6JLK7_9BACI</name>